<feature type="region of interest" description="Disordered" evidence="1">
    <location>
        <begin position="117"/>
        <end position="160"/>
    </location>
</feature>
<dbReference type="RefSeq" id="WP_055528770.1">
    <property type="nucleotide sequence ID" value="NZ_CP023695.1"/>
</dbReference>
<proteinExistence type="predicted"/>
<protein>
    <submittedName>
        <fullName evidence="2">Uncharacterized protein</fullName>
    </submittedName>
</protein>
<gene>
    <name evidence="2" type="ORF">CP975_02750</name>
</gene>
<sequence>MTEHGPERNNRAGPPTDRGEPRVAPLPPLIGKGQLVRILDDFEPSGGDLQGCGPNEVATAVDSVLRALRTQAVQEMRADRQAREQLRDVLDVLIVAIQKMLEEVSPSVFQQAVTHAAGKQLDDRRSQHRGPLSKVQAKMNQLRSHGSHPAADSEPPPVKDTRAAQLHEAALMAARAALGRVEDAFSRSPQPPEVRDRPWDADNSLMRLVQDLVGAARRRNEALAGDAIDRMCSELERRRIRIVHYDPELEPEQQTHLFTFHGAGDAPSPQLEELTPAITVEAPNGAQRLVLAGEVHCSASVDAQGDGAGDRGEGDTSS</sequence>
<keyword evidence="3" id="KW-1185">Reference proteome</keyword>
<feature type="compositionally biased region" description="Basic and acidic residues" evidence="1">
    <location>
        <begin position="1"/>
        <end position="10"/>
    </location>
</feature>
<name>A0A5J6HH80_STRAD</name>
<evidence type="ECO:0000313" key="2">
    <source>
        <dbReference type="EMBL" id="QEV16567.1"/>
    </source>
</evidence>
<feature type="region of interest" description="Disordered" evidence="1">
    <location>
        <begin position="1"/>
        <end position="28"/>
    </location>
</feature>
<dbReference type="Proteomes" id="UP000326553">
    <property type="component" value="Chromosome"/>
</dbReference>
<dbReference type="EMBL" id="CP023695">
    <property type="protein sequence ID" value="QEV16567.1"/>
    <property type="molecule type" value="Genomic_DNA"/>
</dbReference>
<evidence type="ECO:0000313" key="3">
    <source>
        <dbReference type="Proteomes" id="UP000326553"/>
    </source>
</evidence>
<dbReference type="AlphaFoldDB" id="A0A5J6HH80"/>
<accession>A0A5J6HH80</accession>
<organism evidence="2 3">
    <name type="scientific">Streptomyces alboniger</name>
    <dbReference type="NCBI Taxonomy" id="132473"/>
    <lineage>
        <taxon>Bacteria</taxon>
        <taxon>Bacillati</taxon>
        <taxon>Actinomycetota</taxon>
        <taxon>Actinomycetes</taxon>
        <taxon>Kitasatosporales</taxon>
        <taxon>Streptomycetaceae</taxon>
        <taxon>Streptomyces</taxon>
        <taxon>Streptomyces aurantiacus group</taxon>
    </lineage>
</organism>
<dbReference type="KEGG" id="salw:CP975_02750"/>
<reference evidence="2 3" key="1">
    <citation type="submission" date="2017-09" db="EMBL/GenBank/DDBJ databases">
        <authorList>
            <person name="Lee N."/>
            <person name="Cho B.-K."/>
        </authorList>
    </citation>
    <scope>NUCLEOTIDE SEQUENCE [LARGE SCALE GENOMIC DNA]</scope>
    <source>
        <strain evidence="2 3">ATCC 12461</strain>
    </source>
</reference>
<evidence type="ECO:0000256" key="1">
    <source>
        <dbReference type="SAM" id="MobiDB-lite"/>
    </source>
</evidence>